<evidence type="ECO:0000313" key="6">
    <source>
        <dbReference type="Proteomes" id="UP001149090"/>
    </source>
</evidence>
<dbReference type="EMBL" id="JAPDFW010000070">
    <property type="protein sequence ID" value="KAJ5074226.1"/>
    <property type="molecule type" value="Genomic_DNA"/>
</dbReference>
<sequence>MDNLEINGSISFSDFSDFFESEDEKETGIQTPIQTPLNENLFKLNEENLIKENLNGDNLQNLNEDNLQNLNEDNLQNLIKENLQNLNQENEQSLNQENEQSLDTINSFQQQNNIQKETQTTKEVKKSHQKNKKQTQKKLKRKKHKKHKNKEIKEKKKKSKRRIPTKTEKQILKQLFISNQNPSPSEITEISQKIGWERRRVTRWFSNQKSRIPKGTLLQIEDKNISDLESLLEQHKQLFLKRTSDQLQSTEKVLEFFQAFNLNFNKFAQTFNSLYDQNRKNFEENKQDSEKNNNEKIGIDSKEKKNKDNQNINSNNKNDNQSLIPKSKNLAFESISNQISQENLEIQILFSEIEEVLTKSIFSNQSLFESISFGDDDADNLKEIELTNDI</sequence>
<dbReference type="InterPro" id="IPR009057">
    <property type="entry name" value="Homeodomain-like_sf"/>
</dbReference>
<keyword evidence="1 2" id="KW-0238">DNA-binding</keyword>
<evidence type="ECO:0000256" key="2">
    <source>
        <dbReference type="RuleBase" id="RU000682"/>
    </source>
</evidence>
<organism evidence="5 6">
    <name type="scientific">Anaeramoeba ignava</name>
    <name type="common">Anaerobic marine amoeba</name>
    <dbReference type="NCBI Taxonomy" id="1746090"/>
    <lineage>
        <taxon>Eukaryota</taxon>
        <taxon>Metamonada</taxon>
        <taxon>Anaeramoebidae</taxon>
        <taxon>Anaeramoeba</taxon>
    </lineage>
</organism>
<feature type="region of interest" description="Disordered" evidence="3">
    <location>
        <begin position="116"/>
        <end position="164"/>
    </location>
</feature>
<dbReference type="SMART" id="SM00389">
    <property type="entry name" value="HOX"/>
    <property type="match status" value="1"/>
</dbReference>
<dbReference type="InterPro" id="IPR001356">
    <property type="entry name" value="HD"/>
</dbReference>
<keyword evidence="6" id="KW-1185">Reference proteome</keyword>
<dbReference type="AlphaFoldDB" id="A0A9Q0LIY8"/>
<dbReference type="Pfam" id="PF00046">
    <property type="entry name" value="Homeodomain"/>
    <property type="match status" value="1"/>
</dbReference>
<feature type="domain" description="Homeobox" evidence="4">
    <location>
        <begin position="155"/>
        <end position="215"/>
    </location>
</feature>
<accession>A0A9Q0LIY8</accession>
<evidence type="ECO:0000259" key="4">
    <source>
        <dbReference type="PROSITE" id="PS50071"/>
    </source>
</evidence>
<proteinExistence type="predicted"/>
<evidence type="ECO:0000256" key="3">
    <source>
        <dbReference type="SAM" id="MobiDB-lite"/>
    </source>
</evidence>
<protein>
    <submittedName>
        <fullName evidence="5">Zinc finger protein</fullName>
    </submittedName>
</protein>
<gene>
    <name evidence="5" type="ORF">M0811_00855</name>
</gene>
<dbReference type="GO" id="GO:0003677">
    <property type="term" value="F:DNA binding"/>
    <property type="evidence" value="ECO:0007669"/>
    <property type="project" value="UniProtKB-UniRule"/>
</dbReference>
<dbReference type="SUPFAM" id="SSF46689">
    <property type="entry name" value="Homeodomain-like"/>
    <property type="match status" value="1"/>
</dbReference>
<evidence type="ECO:0000313" key="5">
    <source>
        <dbReference type="EMBL" id="KAJ5074226.1"/>
    </source>
</evidence>
<keyword evidence="1 2" id="KW-0371">Homeobox</keyword>
<feature type="compositionally biased region" description="Basic and acidic residues" evidence="3">
    <location>
        <begin position="283"/>
        <end position="308"/>
    </location>
</feature>
<dbReference type="GO" id="GO:0005634">
    <property type="term" value="C:nucleus"/>
    <property type="evidence" value="ECO:0007669"/>
    <property type="project" value="UniProtKB-SubCell"/>
</dbReference>
<feature type="DNA-binding region" description="Homeobox" evidence="1">
    <location>
        <begin position="157"/>
        <end position="216"/>
    </location>
</feature>
<name>A0A9Q0LIY8_ANAIG</name>
<dbReference type="Proteomes" id="UP001149090">
    <property type="component" value="Unassembled WGS sequence"/>
</dbReference>
<comment type="subcellular location">
    <subcellularLocation>
        <location evidence="1 2">Nucleus</location>
    </subcellularLocation>
</comment>
<feature type="region of interest" description="Disordered" evidence="3">
    <location>
        <begin position="283"/>
        <end position="323"/>
    </location>
</feature>
<comment type="caution">
    <text evidence="5">The sequence shown here is derived from an EMBL/GenBank/DDBJ whole genome shotgun (WGS) entry which is preliminary data.</text>
</comment>
<evidence type="ECO:0000256" key="1">
    <source>
        <dbReference type="PROSITE-ProRule" id="PRU00108"/>
    </source>
</evidence>
<dbReference type="PROSITE" id="PS50071">
    <property type="entry name" value="HOMEOBOX_2"/>
    <property type="match status" value="1"/>
</dbReference>
<keyword evidence="1 2" id="KW-0539">Nucleus</keyword>
<dbReference type="Gene3D" id="1.10.10.60">
    <property type="entry name" value="Homeodomain-like"/>
    <property type="match status" value="1"/>
</dbReference>
<feature type="compositionally biased region" description="Low complexity" evidence="3">
    <location>
        <begin position="309"/>
        <end position="322"/>
    </location>
</feature>
<feature type="compositionally biased region" description="Basic residues" evidence="3">
    <location>
        <begin position="127"/>
        <end position="164"/>
    </location>
</feature>
<reference evidence="5" key="1">
    <citation type="submission" date="2022-10" db="EMBL/GenBank/DDBJ databases">
        <title>Novel sulphate-reducing endosymbionts in the free-living metamonad Anaeramoeba.</title>
        <authorList>
            <person name="Jerlstrom-Hultqvist J."/>
            <person name="Cepicka I."/>
            <person name="Gallot-Lavallee L."/>
            <person name="Salas-Leiva D."/>
            <person name="Curtis B.A."/>
            <person name="Zahonova K."/>
            <person name="Pipaliya S."/>
            <person name="Dacks J."/>
            <person name="Roger A.J."/>
        </authorList>
    </citation>
    <scope>NUCLEOTIDE SEQUENCE</scope>
    <source>
        <strain evidence="5">BMAN</strain>
    </source>
</reference>